<dbReference type="EMBL" id="ASPP01008671">
    <property type="protein sequence ID" value="ETO25242.1"/>
    <property type="molecule type" value="Genomic_DNA"/>
</dbReference>
<proteinExistence type="predicted"/>
<protein>
    <recommendedName>
        <fullName evidence="3">RRM domain-containing protein</fullName>
    </recommendedName>
</protein>
<accession>X6NIR5</accession>
<dbReference type="GO" id="GO:0003676">
    <property type="term" value="F:nucleic acid binding"/>
    <property type="evidence" value="ECO:0007669"/>
    <property type="project" value="InterPro"/>
</dbReference>
<reference evidence="1 2" key="1">
    <citation type="journal article" date="2013" name="Curr. Biol.">
        <title>The Genome of the Foraminiferan Reticulomyxa filosa.</title>
        <authorList>
            <person name="Glockner G."/>
            <person name="Hulsmann N."/>
            <person name="Schleicher M."/>
            <person name="Noegel A.A."/>
            <person name="Eichinger L."/>
            <person name="Gallinger C."/>
            <person name="Pawlowski J."/>
            <person name="Sierra R."/>
            <person name="Euteneuer U."/>
            <person name="Pillet L."/>
            <person name="Moustafa A."/>
            <person name="Platzer M."/>
            <person name="Groth M."/>
            <person name="Szafranski K."/>
            <person name="Schliwa M."/>
        </authorList>
    </citation>
    <scope>NUCLEOTIDE SEQUENCE [LARGE SCALE GENOMIC DNA]</scope>
</reference>
<name>X6NIR5_RETFI</name>
<dbReference type="OrthoDB" id="1879688at2759"/>
<evidence type="ECO:0000313" key="2">
    <source>
        <dbReference type="Proteomes" id="UP000023152"/>
    </source>
</evidence>
<dbReference type="AlphaFoldDB" id="X6NIR5"/>
<evidence type="ECO:0000313" key="1">
    <source>
        <dbReference type="EMBL" id="ETO25242.1"/>
    </source>
</evidence>
<dbReference type="CDD" id="cd00590">
    <property type="entry name" value="RRM_SF"/>
    <property type="match status" value="1"/>
</dbReference>
<sequence>MKSHSNFDRITQNVYQVIRANGGRLLMSQIASKYKEMFDKPLDFDGNPKYFVKMERLLLLNCKNDSQDVALYYAPQPAHKLVVSILKKNAKNSGTGMPINEFREQLEKRMGLSLDDCDLTDFLMRWRFLSVRENVDSTKSVLFTPHNGSTVFFGNLNELCTEEDIRKDLEKANQNWKHLPVRLKSGKGFSYAFVIHSFVVRKLVHTYKLHIPRNYHSDFPTRNDARRAVEIFDDKAAFKSTSVSADIEVVGQRKKPQDNSNVSTGFLSTVCDQRHVNNQTSHSINENSTDTLASSNKKLSRTKVTVYLGNLKNSVTKQQILNALAEIHPEWRIVTMRLNVRSGWSHAFVGLLLVVFCVSCELLKMHCSFLCVLLFYADRF</sequence>
<evidence type="ECO:0008006" key="3">
    <source>
        <dbReference type="Google" id="ProtNLM"/>
    </source>
</evidence>
<dbReference type="SUPFAM" id="SSF54928">
    <property type="entry name" value="RNA-binding domain, RBD"/>
    <property type="match status" value="1"/>
</dbReference>
<organism evidence="1 2">
    <name type="scientific">Reticulomyxa filosa</name>
    <dbReference type="NCBI Taxonomy" id="46433"/>
    <lineage>
        <taxon>Eukaryota</taxon>
        <taxon>Sar</taxon>
        <taxon>Rhizaria</taxon>
        <taxon>Retaria</taxon>
        <taxon>Foraminifera</taxon>
        <taxon>Monothalamids</taxon>
        <taxon>Reticulomyxidae</taxon>
        <taxon>Reticulomyxa</taxon>
    </lineage>
</organism>
<gene>
    <name evidence="1" type="ORF">RFI_11894</name>
</gene>
<keyword evidence="2" id="KW-1185">Reference proteome</keyword>
<dbReference type="InterPro" id="IPR035979">
    <property type="entry name" value="RBD_domain_sf"/>
</dbReference>
<comment type="caution">
    <text evidence="1">The sequence shown here is derived from an EMBL/GenBank/DDBJ whole genome shotgun (WGS) entry which is preliminary data.</text>
</comment>
<dbReference type="Proteomes" id="UP000023152">
    <property type="component" value="Unassembled WGS sequence"/>
</dbReference>